<comment type="caution">
    <text evidence="1">The sequence shown here is derived from an EMBL/GenBank/DDBJ whole genome shotgun (WGS) entry which is preliminary data.</text>
</comment>
<evidence type="ECO:0000313" key="1">
    <source>
        <dbReference type="EMBL" id="CAF1388978.1"/>
    </source>
</evidence>
<dbReference type="EMBL" id="CAJNOL010006574">
    <property type="protein sequence ID" value="CAF1619491.1"/>
    <property type="molecule type" value="Genomic_DNA"/>
</dbReference>
<evidence type="ECO:0000313" key="4">
    <source>
        <dbReference type="Proteomes" id="UP000663870"/>
    </source>
</evidence>
<keyword evidence="4" id="KW-1185">Reference proteome</keyword>
<evidence type="ECO:0000313" key="2">
    <source>
        <dbReference type="EMBL" id="CAF1619491.1"/>
    </source>
</evidence>
<evidence type="ECO:0000313" key="3">
    <source>
        <dbReference type="Proteomes" id="UP000663854"/>
    </source>
</evidence>
<dbReference type="Proteomes" id="UP000663854">
    <property type="component" value="Unassembled WGS sequence"/>
</dbReference>
<proteinExistence type="predicted"/>
<name>A0A815K721_9BILA</name>
<reference evidence="1" key="1">
    <citation type="submission" date="2021-02" db="EMBL/GenBank/DDBJ databases">
        <authorList>
            <person name="Nowell W R."/>
        </authorList>
    </citation>
    <scope>NUCLEOTIDE SEQUENCE</scope>
</reference>
<accession>A0A815K721</accession>
<sequence>MLPFIYIVSLCTLIVFRRDIQTIMYFGGFCVSEVCNYSLKRFFKQVRPERIARLDHFQNIFKTFSLRSDRLI</sequence>
<gene>
    <name evidence="2" type="ORF">JXQ802_LOCUS50414</name>
    <name evidence="1" type="ORF">PYM288_LOCUS34240</name>
</gene>
<protein>
    <submittedName>
        <fullName evidence="1">Uncharacterized protein</fullName>
    </submittedName>
</protein>
<organism evidence="1 3">
    <name type="scientific">Rotaria sordida</name>
    <dbReference type="NCBI Taxonomy" id="392033"/>
    <lineage>
        <taxon>Eukaryota</taxon>
        <taxon>Metazoa</taxon>
        <taxon>Spiralia</taxon>
        <taxon>Gnathifera</taxon>
        <taxon>Rotifera</taxon>
        <taxon>Eurotatoria</taxon>
        <taxon>Bdelloidea</taxon>
        <taxon>Philodinida</taxon>
        <taxon>Philodinidae</taxon>
        <taxon>Rotaria</taxon>
    </lineage>
</organism>
<dbReference type="EMBL" id="CAJNOH010005089">
    <property type="protein sequence ID" value="CAF1388978.1"/>
    <property type="molecule type" value="Genomic_DNA"/>
</dbReference>
<dbReference type="AlphaFoldDB" id="A0A815K721"/>
<dbReference type="Proteomes" id="UP000663870">
    <property type="component" value="Unassembled WGS sequence"/>
</dbReference>